<name>A0ABU4VM25_9ACTN</name>
<keyword evidence="3" id="KW-0732">Signal</keyword>
<dbReference type="SMART" id="SM00646">
    <property type="entry name" value="Ami_3"/>
    <property type="match status" value="1"/>
</dbReference>
<dbReference type="PANTHER" id="PTHR30404">
    <property type="entry name" value="N-ACETYLMURAMOYL-L-ALANINE AMIDASE"/>
    <property type="match status" value="1"/>
</dbReference>
<dbReference type="PANTHER" id="PTHR30404:SF0">
    <property type="entry name" value="N-ACETYLMURAMOYL-L-ALANINE AMIDASE AMIC"/>
    <property type="match status" value="1"/>
</dbReference>
<feature type="region of interest" description="Disordered" evidence="2">
    <location>
        <begin position="57"/>
        <end position="101"/>
    </location>
</feature>
<gene>
    <name evidence="5" type="ORF">SK069_12485</name>
</gene>
<keyword evidence="1 5" id="KW-0378">Hydrolase</keyword>
<comment type="caution">
    <text evidence="5">The sequence shown here is derived from an EMBL/GenBank/DDBJ whole genome shotgun (WGS) entry which is preliminary data.</text>
</comment>
<dbReference type="Gene3D" id="3.40.630.40">
    <property type="entry name" value="Zn-dependent exopeptidases"/>
    <property type="match status" value="1"/>
</dbReference>
<evidence type="ECO:0000256" key="3">
    <source>
        <dbReference type="SAM" id="SignalP"/>
    </source>
</evidence>
<organism evidence="5 6">
    <name type="scientific">Patulibacter brassicae</name>
    <dbReference type="NCBI Taxonomy" id="1705717"/>
    <lineage>
        <taxon>Bacteria</taxon>
        <taxon>Bacillati</taxon>
        <taxon>Actinomycetota</taxon>
        <taxon>Thermoleophilia</taxon>
        <taxon>Solirubrobacterales</taxon>
        <taxon>Patulibacteraceae</taxon>
        <taxon>Patulibacter</taxon>
    </lineage>
</organism>
<feature type="compositionally biased region" description="Low complexity" evidence="2">
    <location>
        <begin position="57"/>
        <end position="75"/>
    </location>
</feature>
<dbReference type="SUPFAM" id="SSF53187">
    <property type="entry name" value="Zn-dependent exopeptidases"/>
    <property type="match status" value="1"/>
</dbReference>
<dbReference type="InterPro" id="IPR002508">
    <property type="entry name" value="MurNAc-LAA_cat"/>
</dbReference>
<evidence type="ECO:0000256" key="2">
    <source>
        <dbReference type="SAM" id="MobiDB-lite"/>
    </source>
</evidence>
<dbReference type="PROSITE" id="PS51257">
    <property type="entry name" value="PROKAR_LIPOPROTEIN"/>
    <property type="match status" value="1"/>
</dbReference>
<evidence type="ECO:0000313" key="5">
    <source>
        <dbReference type="EMBL" id="MDX8152417.1"/>
    </source>
</evidence>
<feature type="domain" description="MurNAc-LAA" evidence="4">
    <location>
        <begin position="171"/>
        <end position="297"/>
    </location>
</feature>
<evidence type="ECO:0000259" key="4">
    <source>
        <dbReference type="SMART" id="SM00646"/>
    </source>
</evidence>
<dbReference type="GO" id="GO:0008745">
    <property type="term" value="F:N-acetylmuramoyl-L-alanine amidase activity"/>
    <property type="evidence" value="ECO:0007669"/>
    <property type="project" value="UniProtKB-EC"/>
</dbReference>
<keyword evidence="6" id="KW-1185">Reference proteome</keyword>
<dbReference type="InterPro" id="IPR050695">
    <property type="entry name" value="N-acetylmuramoyl_amidase_3"/>
</dbReference>
<feature type="signal peptide" evidence="3">
    <location>
        <begin position="1"/>
        <end position="23"/>
    </location>
</feature>
<reference evidence="5 6" key="1">
    <citation type="submission" date="2023-11" db="EMBL/GenBank/DDBJ databases">
        <authorList>
            <person name="Xu M."/>
            <person name="Jiang T."/>
        </authorList>
    </citation>
    <scope>NUCLEOTIDE SEQUENCE [LARGE SCALE GENOMIC DNA]</scope>
    <source>
        <strain evidence="5 6">SD</strain>
    </source>
</reference>
<sequence>MPRPPLPAVAVVALALAGCGADAEPDVAFEGAATVPPSAATPADPAAAAALDRPAAPDATRVAATTDAAAPATADTELDDPPLAGRTIVVDPGHNGASASRPDVINRTVWIGNRRKACQAVGTTSVRGLPEHRYTWLLAGALRDELRARGARVVLTRGDDRGVGPCIDRRARIANAAEADAAVSIHGDGGPATGRGFHVILPGRVPQVGGHDAIVAPSRRLGLELRRAYRRGSGMPYATYLGRAGLDVRTDLGGLNLLRVPGVMIETGNMRNATDARRMSSAAWRARAARALADGVTRFLER</sequence>
<dbReference type="EMBL" id="JAXAVX010000006">
    <property type="protein sequence ID" value="MDX8152417.1"/>
    <property type="molecule type" value="Genomic_DNA"/>
</dbReference>
<protein>
    <submittedName>
        <fullName evidence="5">N-acetylmuramoyl-L-alanine amidase</fullName>
        <ecNumber evidence="5">3.5.1.28</ecNumber>
    </submittedName>
</protein>
<dbReference type="Pfam" id="PF01520">
    <property type="entry name" value="Amidase_3"/>
    <property type="match status" value="1"/>
</dbReference>
<dbReference type="CDD" id="cd02696">
    <property type="entry name" value="MurNAc-LAA"/>
    <property type="match status" value="1"/>
</dbReference>
<proteinExistence type="predicted"/>
<dbReference type="Proteomes" id="UP001277761">
    <property type="component" value="Unassembled WGS sequence"/>
</dbReference>
<dbReference type="RefSeq" id="WP_319954573.1">
    <property type="nucleotide sequence ID" value="NZ_JAXAVX010000006.1"/>
</dbReference>
<accession>A0ABU4VM25</accession>
<feature type="chain" id="PRO_5047495011" evidence="3">
    <location>
        <begin position="24"/>
        <end position="302"/>
    </location>
</feature>
<dbReference type="EC" id="3.5.1.28" evidence="5"/>
<evidence type="ECO:0000313" key="6">
    <source>
        <dbReference type="Proteomes" id="UP001277761"/>
    </source>
</evidence>
<evidence type="ECO:0000256" key="1">
    <source>
        <dbReference type="ARBA" id="ARBA00022801"/>
    </source>
</evidence>